<dbReference type="InterPro" id="IPR036186">
    <property type="entry name" value="Serpin_sf"/>
</dbReference>
<dbReference type="Gene3D" id="2.10.310.10">
    <property type="entry name" value="Serpins superfamily"/>
    <property type="match status" value="1"/>
</dbReference>
<dbReference type="OrthoDB" id="671595at2759"/>
<dbReference type="PANTHER" id="PTHR11461">
    <property type="entry name" value="SERINE PROTEASE INHIBITOR, SERPIN"/>
    <property type="match status" value="1"/>
</dbReference>
<feature type="region of interest" description="Disordered" evidence="5">
    <location>
        <begin position="72"/>
        <end position="116"/>
    </location>
</feature>
<feature type="compositionally biased region" description="Polar residues" evidence="5">
    <location>
        <begin position="72"/>
        <end position="84"/>
    </location>
</feature>
<accession>A0A3G1VCH1</accession>
<dbReference type="InterPro" id="IPR023796">
    <property type="entry name" value="Serpin_dom"/>
</dbReference>
<protein>
    <submittedName>
        <fullName evidence="8">Serpin-12</fullName>
    </submittedName>
</protein>
<dbReference type="KEGG" id="msex:119188559"/>
<evidence type="ECO:0000256" key="3">
    <source>
        <dbReference type="ARBA" id="ARBA00022900"/>
    </source>
</evidence>
<evidence type="ECO:0000256" key="2">
    <source>
        <dbReference type="ARBA" id="ARBA00022690"/>
    </source>
</evidence>
<evidence type="ECO:0000259" key="7">
    <source>
        <dbReference type="SMART" id="SM00093"/>
    </source>
</evidence>
<feature type="chain" id="PRO_5018087177" evidence="6">
    <location>
        <begin position="19"/>
        <end position="485"/>
    </location>
</feature>
<dbReference type="InterPro" id="IPR042178">
    <property type="entry name" value="Serpin_sf_1"/>
</dbReference>
<dbReference type="AlphaFoldDB" id="A0A3G1VCH1"/>
<feature type="signal peptide" evidence="6">
    <location>
        <begin position="1"/>
        <end position="18"/>
    </location>
</feature>
<organism evidence="8">
    <name type="scientific">Manduca sexta</name>
    <name type="common">Tobacco hawkmoth</name>
    <name type="synonym">Tobacco hornworm</name>
    <dbReference type="NCBI Taxonomy" id="7130"/>
    <lineage>
        <taxon>Eukaryota</taxon>
        <taxon>Metazoa</taxon>
        <taxon>Ecdysozoa</taxon>
        <taxon>Arthropoda</taxon>
        <taxon>Hexapoda</taxon>
        <taxon>Insecta</taxon>
        <taxon>Pterygota</taxon>
        <taxon>Neoptera</taxon>
        <taxon>Endopterygota</taxon>
        <taxon>Lepidoptera</taxon>
        <taxon>Glossata</taxon>
        <taxon>Ditrysia</taxon>
        <taxon>Bombycoidea</taxon>
        <taxon>Sphingidae</taxon>
        <taxon>Sphinginae</taxon>
        <taxon>Sphingini</taxon>
        <taxon>Manduca</taxon>
    </lineage>
</organism>
<keyword evidence="6" id="KW-0732">Signal</keyword>
<keyword evidence="3" id="KW-0722">Serine protease inhibitor</keyword>
<dbReference type="GO" id="GO:0005615">
    <property type="term" value="C:extracellular space"/>
    <property type="evidence" value="ECO:0007669"/>
    <property type="project" value="InterPro"/>
</dbReference>
<feature type="domain" description="Serpin" evidence="7">
    <location>
        <begin position="125"/>
        <end position="483"/>
    </location>
</feature>
<dbReference type="EMBL" id="MG732913">
    <property type="protein sequence ID" value="AYK02795.1"/>
    <property type="molecule type" value="mRNA"/>
</dbReference>
<comment type="similarity">
    <text evidence="1 4">Belongs to the serpin family.</text>
</comment>
<dbReference type="Gene3D" id="2.30.39.10">
    <property type="entry name" value="Alpha-1-antitrypsin, domain 1"/>
    <property type="match status" value="1"/>
</dbReference>
<dbReference type="GeneID" id="119188559"/>
<evidence type="ECO:0000256" key="5">
    <source>
        <dbReference type="SAM" id="MobiDB-lite"/>
    </source>
</evidence>
<proteinExistence type="evidence at transcript level"/>
<dbReference type="GO" id="GO:0004867">
    <property type="term" value="F:serine-type endopeptidase inhibitor activity"/>
    <property type="evidence" value="ECO:0007669"/>
    <property type="project" value="UniProtKB-KW"/>
</dbReference>
<feature type="compositionally biased region" description="Polar residues" evidence="5">
    <location>
        <begin position="91"/>
        <end position="116"/>
    </location>
</feature>
<dbReference type="Gene3D" id="3.30.497.10">
    <property type="entry name" value="Antithrombin, subunit I, domain 2"/>
    <property type="match status" value="1"/>
</dbReference>
<dbReference type="CDD" id="cd00172">
    <property type="entry name" value="serpin"/>
    <property type="match status" value="1"/>
</dbReference>
<evidence type="ECO:0000256" key="1">
    <source>
        <dbReference type="ARBA" id="ARBA00009500"/>
    </source>
</evidence>
<dbReference type="InterPro" id="IPR042185">
    <property type="entry name" value="Serpin_sf_2"/>
</dbReference>
<sequence length="485" mass="53575">MKILISIFFCYFSLGVHSQLNVIPLNNDADPNSIYFADNMRPFVRSSGFNQNMQTNTRGPFESQFDIQASLQTTKSQREQQPQINGGVHSPTRSPTQDTPFKSLSPMIPTTSSFHSGPASTSFGVNVFKQMATEQSGNLAASPFSITILLAMLQQGAAGNTLDEITRALQMTPEKSAEIFKKVNEEIQKRNSRNILKTANNVFLSENFNLNPQFKRIAVNNFDSDLTPTYFGKPALAAQNINSWIASKTNDKIDKLVSPDDLSGNTQMVMVNAVYFKGLWEIPFREQATQKRNFTLNGGEKKVASFMQTRRYFKAGTHKPAMAKVVVLPFEYNEYSLIVVLPLKSSNVDALLSSLSMEDVASFLDLPPKDVALELPKFSIKADINLEPVLNKMGVSSIFTQQAELYNLGSHGSLSPQVSSALHSAVLTIDERGGSAAAATSFAAVALSYDEPSLYFRANKPFLAILWDNRSSIPLFMARIMDPTI</sequence>
<dbReference type="SUPFAM" id="SSF56574">
    <property type="entry name" value="Serpins"/>
    <property type="match status" value="1"/>
</dbReference>
<dbReference type="SMART" id="SM00093">
    <property type="entry name" value="SERPIN"/>
    <property type="match status" value="1"/>
</dbReference>
<dbReference type="PANTHER" id="PTHR11461:SF211">
    <property type="entry name" value="GH10112P-RELATED"/>
    <property type="match status" value="1"/>
</dbReference>
<evidence type="ECO:0000313" key="8">
    <source>
        <dbReference type="EMBL" id="AYK02795.1"/>
    </source>
</evidence>
<dbReference type="Pfam" id="PF00079">
    <property type="entry name" value="Serpin"/>
    <property type="match status" value="1"/>
</dbReference>
<name>A0A3G1VCH1_MANSE</name>
<evidence type="ECO:0000256" key="4">
    <source>
        <dbReference type="RuleBase" id="RU000411"/>
    </source>
</evidence>
<reference evidence="8" key="1">
    <citation type="submission" date="2017-12" db="EMBL/GenBank/DDBJ databases">
        <title>Multifaceted biological insights from a draft genome sequence of the tobacco hornworm moth, Manduca sexta.</title>
        <authorList>
            <person name="Jiang H."/>
        </authorList>
    </citation>
    <scope>NUCLEOTIDE SEQUENCE</scope>
</reference>
<dbReference type="InterPro" id="IPR000215">
    <property type="entry name" value="Serpin_fam"/>
</dbReference>
<dbReference type="RefSeq" id="XP_037301730.1">
    <property type="nucleotide sequence ID" value="XM_037445833.1"/>
</dbReference>
<evidence type="ECO:0000256" key="6">
    <source>
        <dbReference type="SAM" id="SignalP"/>
    </source>
</evidence>
<keyword evidence="2" id="KW-0646">Protease inhibitor</keyword>